<dbReference type="CDD" id="cd00207">
    <property type="entry name" value="fer2"/>
    <property type="match status" value="1"/>
</dbReference>
<feature type="domain" description="2Fe-2S ferredoxin-type" evidence="3">
    <location>
        <begin position="15"/>
        <end position="104"/>
    </location>
</feature>
<name>A0A1Y5HQL6_OLEAN</name>
<reference evidence="5" key="1">
    <citation type="journal article" date="2017" name="Proc. Natl. Acad. Sci. U.S.A.">
        <title>Simulation of Deepwater Horizon oil plume reveals substrate specialization within a complex community of hydrocarbon degraders.</title>
        <authorList>
            <person name="Hu P."/>
            <person name="Dubinsky E.A."/>
            <person name="Probst A.J."/>
            <person name="Wang J."/>
            <person name="Sieber C.M.K."/>
            <person name="Tom L.M."/>
            <person name="Gardinali P."/>
            <person name="Banfield J.F."/>
            <person name="Atlas R.M."/>
            <person name="Andersen G.L."/>
        </authorList>
    </citation>
    <scope>NUCLEOTIDE SEQUENCE [LARGE SCALE GENOMIC DNA]</scope>
</reference>
<evidence type="ECO:0000259" key="3">
    <source>
        <dbReference type="PROSITE" id="PS51085"/>
    </source>
</evidence>
<dbReference type="Pfam" id="PF00111">
    <property type="entry name" value="Fer2"/>
    <property type="match status" value="1"/>
</dbReference>
<keyword evidence="2" id="KW-0274">FAD</keyword>
<dbReference type="InterPro" id="IPR001041">
    <property type="entry name" value="2Fe-2S_ferredoxin-type"/>
</dbReference>
<dbReference type="AlphaFoldDB" id="A0A1Y5HQL6"/>
<dbReference type="GO" id="GO:0051536">
    <property type="term" value="F:iron-sulfur cluster binding"/>
    <property type="evidence" value="ECO:0007669"/>
    <property type="project" value="InterPro"/>
</dbReference>
<dbReference type="InterPro" id="IPR036010">
    <property type="entry name" value="2Fe-2S_ferredoxin-like_sf"/>
</dbReference>
<dbReference type="SUPFAM" id="SSF54292">
    <property type="entry name" value="2Fe-2S ferredoxin-like"/>
    <property type="match status" value="1"/>
</dbReference>
<dbReference type="InterPro" id="IPR012675">
    <property type="entry name" value="Beta-grasp_dom_sf"/>
</dbReference>
<dbReference type="InterPro" id="IPR017938">
    <property type="entry name" value="Riboflavin_synthase-like_b-brl"/>
</dbReference>
<dbReference type="EMBL" id="MABE01000615">
    <property type="protein sequence ID" value="OUS38154.1"/>
    <property type="molecule type" value="Genomic_DNA"/>
</dbReference>
<dbReference type="Proteomes" id="UP000227088">
    <property type="component" value="Unassembled WGS sequence"/>
</dbReference>
<dbReference type="SUPFAM" id="SSF63380">
    <property type="entry name" value="Riboflavin synthase domain-like"/>
    <property type="match status" value="1"/>
</dbReference>
<dbReference type="PANTHER" id="PTHR43644">
    <property type="entry name" value="NA(+)-TRANSLOCATING NADH-QUINONE REDUCTASE SUBUNIT"/>
    <property type="match status" value="1"/>
</dbReference>
<organism evidence="4 5">
    <name type="scientific">Oleispira antarctica</name>
    <dbReference type="NCBI Taxonomy" id="188908"/>
    <lineage>
        <taxon>Bacteria</taxon>
        <taxon>Pseudomonadati</taxon>
        <taxon>Pseudomonadota</taxon>
        <taxon>Gammaproteobacteria</taxon>
        <taxon>Oceanospirillales</taxon>
        <taxon>Oceanospirillaceae</taxon>
        <taxon>Oleispira</taxon>
    </lineage>
</organism>
<keyword evidence="1" id="KW-0285">Flavoprotein</keyword>
<evidence type="ECO:0000313" key="4">
    <source>
        <dbReference type="EMBL" id="OUS38154.1"/>
    </source>
</evidence>
<dbReference type="Gene3D" id="2.40.30.10">
    <property type="entry name" value="Translation factors"/>
    <property type="match status" value="1"/>
</dbReference>
<evidence type="ECO:0000313" key="5">
    <source>
        <dbReference type="Proteomes" id="UP000227088"/>
    </source>
</evidence>
<evidence type="ECO:0000256" key="1">
    <source>
        <dbReference type="ARBA" id="ARBA00022630"/>
    </source>
</evidence>
<protein>
    <submittedName>
        <fullName evidence="4">Oxidoreductase</fullName>
    </submittedName>
</protein>
<evidence type="ECO:0000256" key="2">
    <source>
        <dbReference type="ARBA" id="ARBA00022827"/>
    </source>
</evidence>
<gene>
    <name evidence="4" type="ORF">A9R00_10710</name>
</gene>
<dbReference type="PROSITE" id="PS51085">
    <property type="entry name" value="2FE2S_FER_2"/>
    <property type="match status" value="1"/>
</dbReference>
<comment type="caution">
    <text evidence="4">The sequence shown here is derived from an EMBL/GenBank/DDBJ whole genome shotgun (WGS) entry which is preliminary data.</text>
</comment>
<dbReference type="Gene3D" id="3.10.20.30">
    <property type="match status" value="1"/>
</dbReference>
<sequence>MLSFINSLISKNSPETMQINQLAISLEKKETVLGAALRNGINFPYSCKVGGCAECKCKLTKGKVKEFTDASYLLSAEEVQSGYILACQSVPKTLDVEIEVDLSRAKKRLNRGKVVKQEKLTHDITLLELELDEAPVFKAGQYAKLSLECLPNISRA</sequence>
<proteinExistence type="predicted"/>
<feature type="non-terminal residue" evidence="4">
    <location>
        <position position="156"/>
    </location>
</feature>
<accession>A0A1Y5HQL6</accession>
<dbReference type="PANTHER" id="PTHR43644:SF1">
    <property type="entry name" value="NAD(P)H-FLAVIN REDUCTASE"/>
    <property type="match status" value="1"/>
</dbReference>